<sequence>MDTSKINAQEQKTEQKPNQPQQEGGIKKVVDDVKAKFEHHSATPGPVIPQGFSVKEEGTKEERLAQAEALNK</sequence>
<organism evidence="2 3">
    <name type="scientific">Immersiella caudata</name>
    <dbReference type="NCBI Taxonomy" id="314043"/>
    <lineage>
        <taxon>Eukaryota</taxon>
        <taxon>Fungi</taxon>
        <taxon>Dikarya</taxon>
        <taxon>Ascomycota</taxon>
        <taxon>Pezizomycotina</taxon>
        <taxon>Sordariomycetes</taxon>
        <taxon>Sordariomycetidae</taxon>
        <taxon>Sordariales</taxon>
        <taxon>Lasiosphaeriaceae</taxon>
        <taxon>Immersiella</taxon>
    </lineage>
</organism>
<evidence type="ECO:0000313" key="2">
    <source>
        <dbReference type="EMBL" id="KAK0633283.1"/>
    </source>
</evidence>
<evidence type="ECO:0000313" key="3">
    <source>
        <dbReference type="Proteomes" id="UP001175000"/>
    </source>
</evidence>
<comment type="caution">
    <text evidence="2">The sequence shown here is derived from an EMBL/GenBank/DDBJ whole genome shotgun (WGS) entry which is preliminary data.</text>
</comment>
<dbReference type="Proteomes" id="UP001175000">
    <property type="component" value="Unassembled WGS sequence"/>
</dbReference>
<reference evidence="2" key="1">
    <citation type="submission" date="2023-06" db="EMBL/GenBank/DDBJ databases">
        <title>Genome-scale phylogeny and comparative genomics of the fungal order Sordariales.</title>
        <authorList>
            <consortium name="Lawrence Berkeley National Laboratory"/>
            <person name="Hensen N."/>
            <person name="Bonometti L."/>
            <person name="Westerberg I."/>
            <person name="Brannstrom I.O."/>
            <person name="Guillou S."/>
            <person name="Cros-Aarteil S."/>
            <person name="Calhoun S."/>
            <person name="Haridas S."/>
            <person name="Kuo A."/>
            <person name="Mondo S."/>
            <person name="Pangilinan J."/>
            <person name="Riley R."/>
            <person name="Labutti K."/>
            <person name="Andreopoulos B."/>
            <person name="Lipzen A."/>
            <person name="Chen C."/>
            <person name="Yanf M."/>
            <person name="Daum C."/>
            <person name="Ng V."/>
            <person name="Clum A."/>
            <person name="Steindorff A."/>
            <person name="Ohm R."/>
            <person name="Martin F."/>
            <person name="Silar P."/>
            <person name="Natvig D."/>
            <person name="Lalanne C."/>
            <person name="Gautier V."/>
            <person name="Ament-Velasquez S.L."/>
            <person name="Kruys A."/>
            <person name="Hutchinson M.I."/>
            <person name="Powell A.J."/>
            <person name="Barry K."/>
            <person name="Miller A.N."/>
            <person name="Grigoriev I.V."/>
            <person name="Debuchy R."/>
            <person name="Gladieux P."/>
            <person name="Thoren M.H."/>
            <person name="Johannesson H."/>
        </authorList>
    </citation>
    <scope>NUCLEOTIDE SEQUENCE</scope>
    <source>
        <strain evidence="2">CBS 606.72</strain>
    </source>
</reference>
<dbReference type="AlphaFoldDB" id="A0AA39XFZ8"/>
<feature type="region of interest" description="Disordered" evidence="1">
    <location>
        <begin position="1"/>
        <end position="25"/>
    </location>
</feature>
<dbReference type="EMBL" id="JAULSU010000001">
    <property type="protein sequence ID" value="KAK0633283.1"/>
    <property type="molecule type" value="Genomic_DNA"/>
</dbReference>
<protein>
    <submittedName>
        <fullName evidence="2">Uncharacterized protein</fullName>
    </submittedName>
</protein>
<keyword evidence="3" id="KW-1185">Reference proteome</keyword>
<name>A0AA39XFZ8_9PEZI</name>
<feature type="region of interest" description="Disordered" evidence="1">
    <location>
        <begin position="38"/>
        <end position="72"/>
    </location>
</feature>
<feature type="compositionally biased region" description="Polar residues" evidence="1">
    <location>
        <begin position="1"/>
        <end position="22"/>
    </location>
</feature>
<gene>
    <name evidence="2" type="ORF">B0T14DRAFT_560890</name>
</gene>
<evidence type="ECO:0000256" key="1">
    <source>
        <dbReference type="SAM" id="MobiDB-lite"/>
    </source>
</evidence>
<proteinExistence type="predicted"/>
<feature type="compositionally biased region" description="Basic and acidic residues" evidence="1">
    <location>
        <begin position="54"/>
        <end position="72"/>
    </location>
</feature>
<accession>A0AA39XFZ8</accession>